<sequence>MRYRSWKRFCINNRRKLKGRITRIVRNGKKMVSDFFHKPVITACGKLSFLFFLIVKLNFAAAQEVPLGQWDTHFNYQSARHVVSTGNRIFSSSYNGLFSINPEDKKIKILSKEDGLSETGINSFAYDQEYRTMLLAYRSGNMDLLYLNDQSEPEQIIPWHVFTNTSGLPDNKQINRILFQKSVAYLATNFGIVVLNTKLQQVGETYRYIATNGAEANVKDIAFSSDSIYALTSTGILASSMSATVNRQFFGNWKLLSVPFTATAIVSHNNLIYAGFPGKGVYQLANGSWILIYPSISFYYSFYSSTEGLIVTLENSVVSIPANGSPGVFRSSLFLSPKESIVTSADKIWTADNKNGLVSNTEGDFKIFLPEQKDTTLFPRTDSSIVAPDGLTWTHLPSYLGGGISVKNPQTNQERFLTTATNNGGLPSSTVNSLAVDQDGYIWFAGDKGVGYFLPDEILTNSRVNAVLPVFGQRRLFSNEKCTALAIEPGNRKWIGTLNGIYLFNADGTEMISQFTAEESPLPSNAVTSLRFAPETGMLFVDTPNGMVSYRSNSTSSAENFSSVTIFPNPVRPGYGGQIGFKGLMEKSTVKVMQLSGRLVYETKSEGGTASWDLNDYKGNRVKGGVYLILIISSNGDQKLAGKLAVID</sequence>
<dbReference type="Gene3D" id="2.130.10.10">
    <property type="entry name" value="YVTN repeat-like/Quinoprotein amine dehydrogenase"/>
    <property type="match status" value="3"/>
</dbReference>
<proteinExistence type="predicted"/>
<feature type="domain" description="PorZ N-terminal beta-propeller" evidence="1">
    <location>
        <begin position="89"/>
        <end position="254"/>
    </location>
</feature>
<accession>A0A4R5DBM4</accession>
<dbReference type="SUPFAM" id="SSF50998">
    <property type="entry name" value="Quinoprotein alcohol dehydrogenase-like"/>
    <property type="match status" value="1"/>
</dbReference>
<dbReference type="OrthoDB" id="9807410at2"/>
<dbReference type="Proteomes" id="UP000294850">
    <property type="component" value="Unassembled WGS sequence"/>
</dbReference>
<dbReference type="Pfam" id="PF21544">
    <property type="entry name" value="PorZ_N_b_propeller"/>
    <property type="match status" value="1"/>
</dbReference>
<evidence type="ECO:0000313" key="3">
    <source>
        <dbReference type="Proteomes" id="UP000294850"/>
    </source>
</evidence>
<dbReference type="SUPFAM" id="SSF63829">
    <property type="entry name" value="Calcium-dependent phosphotriesterase"/>
    <property type="match status" value="1"/>
</dbReference>
<name>A0A4R5DBM4_9BACT</name>
<dbReference type="EMBL" id="SMFL01000013">
    <property type="protein sequence ID" value="TDE11079.1"/>
    <property type="molecule type" value="Genomic_DNA"/>
</dbReference>
<keyword evidence="3" id="KW-1185">Reference proteome</keyword>
<dbReference type="InterPro" id="IPR015943">
    <property type="entry name" value="WD40/YVTN_repeat-like_dom_sf"/>
</dbReference>
<organism evidence="2 3">
    <name type="scientific">Dyadobacter psychrotolerans</name>
    <dbReference type="NCBI Taxonomy" id="2541721"/>
    <lineage>
        <taxon>Bacteria</taxon>
        <taxon>Pseudomonadati</taxon>
        <taxon>Bacteroidota</taxon>
        <taxon>Cytophagia</taxon>
        <taxon>Cytophagales</taxon>
        <taxon>Spirosomataceae</taxon>
        <taxon>Dyadobacter</taxon>
    </lineage>
</organism>
<reference evidence="2 3" key="1">
    <citation type="submission" date="2019-03" db="EMBL/GenBank/DDBJ databases">
        <title>Dyadobacter AR-3-6 sp. nov., isolated from arctic soil.</title>
        <authorList>
            <person name="Chaudhary D.K."/>
        </authorList>
    </citation>
    <scope>NUCLEOTIDE SEQUENCE [LARGE SCALE GENOMIC DNA]</scope>
    <source>
        <strain evidence="2 3">AR-3-6</strain>
    </source>
</reference>
<dbReference type="Pfam" id="PF07494">
    <property type="entry name" value="Reg_prop"/>
    <property type="match status" value="1"/>
</dbReference>
<dbReference type="InterPro" id="IPR011110">
    <property type="entry name" value="Reg_prop"/>
</dbReference>
<comment type="caution">
    <text evidence="2">The sequence shown here is derived from an EMBL/GenBank/DDBJ whole genome shotgun (WGS) entry which is preliminary data.</text>
</comment>
<dbReference type="InterPro" id="IPR011047">
    <property type="entry name" value="Quinoprotein_ADH-like_sf"/>
</dbReference>
<dbReference type="InterPro" id="IPR048954">
    <property type="entry name" value="PorZ_N"/>
</dbReference>
<evidence type="ECO:0000259" key="1">
    <source>
        <dbReference type="Pfam" id="PF21544"/>
    </source>
</evidence>
<protein>
    <recommendedName>
        <fullName evidence="1">PorZ N-terminal beta-propeller domain-containing protein</fullName>
    </recommendedName>
</protein>
<evidence type="ECO:0000313" key="2">
    <source>
        <dbReference type="EMBL" id="TDE11079.1"/>
    </source>
</evidence>
<gene>
    <name evidence="2" type="ORF">E0F88_26655</name>
</gene>
<dbReference type="AlphaFoldDB" id="A0A4R5DBM4"/>